<dbReference type="Pfam" id="PF01965">
    <property type="entry name" value="DJ-1_PfpI"/>
    <property type="match status" value="1"/>
</dbReference>
<organism evidence="5 6">
    <name type="scientific">SAR324 cluster bacterium</name>
    <dbReference type="NCBI Taxonomy" id="2024889"/>
    <lineage>
        <taxon>Bacteria</taxon>
        <taxon>Deltaproteobacteria</taxon>
        <taxon>SAR324 cluster</taxon>
    </lineage>
</organism>
<accession>A0A2A4SZ32</accession>
<protein>
    <submittedName>
        <fullName evidence="5">AraC family transcriptional regulator</fullName>
    </submittedName>
</protein>
<dbReference type="GO" id="GO:0043565">
    <property type="term" value="F:sequence-specific DNA binding"/>
    <property type="evidence" value="ECO:0007669"/>
    <property type="project" value="InterPro"/>
</dbReference>
<proteinExistence type="predicted"/>
<dbReference type="Pfam" id="PF12833">
    <property type="entry name" value="HTH_18"/>
    <property type="match status" value="1"/>
</dbReference>
<dbReference type="Gene3D" id="3.40.50.880">
    <property type="match status" value="1"/>
</dbReference>
<sequence length="327" mass="36982">MVKNITLVCFDYALSSVITGILDLFSLTGVSWNRVQGQPPQPLFQVDLVSLDGKPVQCLNRLMITPHKSLSEVEDTDLIMLPPIGANIDKTLDYQQDLFPWLREQHAKGAQIASSCTGTFLLAKSGLLDGKKATTHWGYVEQFRDRFPDVILKPQQLITNEVDLFCAGGGSAWMDLSLFLIELNCGREIALQTAKALIIDRERSSQVPYCTVKGQKYHQDKEILAAQEWMEENLSQKIRMEQVGMHFGMSSRTFKRRFKSATGDSPLPYLQSLRIESAKKLLESTRLSIDEITLQVGYEDSSSFMKLFKRNSGISPNAYRNKFNHSY</sequence>
<evidence type="ECO:0000256" key="2">
    <source>
        <dbReference type="ARBA" id="ARBA00023125"/>
    </source>
</evidence>
<evidence type="ECO:0000313" key="5">
    <source>
        <dbReference type="EMBL" id="PCI26502.1"/>
    </source>
</evidence>
<dbReference type="PANTHER" id="PTHR43130">
    <property type="entry name" value="ARAC-FAMILY TRANSCRIPTIONAL REGULATOR"/>
    <property type="match status" value="1"/>
</dbReference>
<keyword evidence="1" id="KW-0805">Transcription regulation</keyword>
<gene>
    <name evidence="5" type="ORF">COB67_09985</name>
</gene>
<reference evidence="6" key="1">
    <citation type="submission" date="2017-08" db="EMBL/GenBank/DDBJ databases">
        <title>A dynamic microbial community with high functional redundancy inhabits the cold, oxic subseafloor aquifer.</title>
        <authorList>
            <person name="Tully B.J."/>
            <person name="Wheat C.G."/>
            <person name="Glazer B.T."/>
            <person name="Huber J.A."/>
        </authorList>
    </citation>
    <scope>NUCLEOTIDE SEQUENCE [LARGE SCALE GENOMIC DNA]</scope>
</reference>
<evidence type="ECO:0000313" key="6">
    <source>
        <dbReference type="Proteomes" id="UP000218113"/>
    </source>
</evidence>
<dbReference type="InterPro" id="IPR002818">
    <property type="entry name" value="DJ-1/PfpI"/>
</dbReference>
<keyword evidence="3" id="KW-0804">Transcription</keyword>
<dbReference type="SUPFAM" id="SSF46689">
    <property type="entry name" value="Homeodomain-like"/>
    <property type="match status" value="2"/>
</dbReference>
<dbReference type="InterPro" id="IPR018062">
    <property type="entry name" value="HTH_AraC-typ_CS"/>
</dbReference>
<dbReference type="PROSITE" id="PS01124">
    <property type="entry name" value="HTH_ARAC_FAMILY_2"/>
    <property type="match status" value="1"/>
</dbReference>
<dbReference type="CDD" id="cd03138">
    <property type="entry name" value="GATase1_AraC_2"/>
    <property type="match status" value="1"/>
</dbReference>
<dbReference type="PROSITE" id="PS00041">
    <property type="entry name" value="HTH_ARAC_FAMILY_1"/>
    <property type="match status" value="1"/>
</dbReference>
<comment type="caution">
    <text evidence="5">The sequence shown here is derived from an EMBL/GenBank/DDBJ whole genome shotgun (WGS) entry which is preliminary data.</text>
</comment>
<dbReference type="SUPFAM" id="SSF52317">
    <property type="entry name" value="Class I glutamine amidotransferase-like"/>
    <property type="match status" value="1"/>
</dbReference>
<evidence type="ECO:0000256" key="3">
    <source>
        <dbReference type="ARBA" id="ARBA00023163"/>
    </source>
</evidence>
<dbReference type="InterPro" id="IPR018060">
    <property type="entry name" value="HTH_AraC"/>
</dbReference>
<feature type="domain" description="HTH araC/xylS-type" evidence="4">
    <location>
        <begin position="224"/>
        <end position="322"/>
    </location>
</feature>
<keyword evidence="2" id="KW-0238">DNA-binding</keyword>
<dbReference type="EMBL" id="NVSR01000090">
    <property type="protein sequence ID" value="PCI26502.1"/>
    <property type="molecule type" value="Genomic_DNA"/>
</dbReference>
<dbReference type="AlphaFoldDB" id="A0A2A4SZ32"/>
<name>A0A2A4SZ32_9DELT</name>
<dbReference type="SMART" id="SM00342">
    <property type="entry name" value="HTH_ARAC"/>
    <property type="match status" value="1"/>
</dbReference>
<dbReference type="InterPro" id="IPR009057">
    <property type="entry name" value="Homeodomain-like_sf"/>
</dbReference>
<dbReference type="GO" id="GO:0003700">
    <property type="term" value="F:DNA-binding transcription factor activity"/>
    <property type="evidence" value="ECO:0007669"/>
    <property type="project" value="InterPro"/>
</dbReference>
<dbReference type="InterPro" id="IPR020449">
    <property type="entry name" value="Tscrpt_reg_AraC-type_HTH"/>
</dbReference>
<dbReference type="InterPro" id="IPR052158">
    <property type="entry name" value="INH-QAR"/>
</dbReference>
<dbReference type="Proteomes" id="UP000218113">
    <property type="component" value="Unassembled WGS sequence"/>
</dbReference>
<dbReference type="PANTHER" id="PTHR43130:SF11">
    <property type="entry name" value="TRANSCRIPTIONAL REGULATORY PROTEIN"/>
    <property type="match status" value="1"/>
</dbReference>
<dbReference type="PRINTS" id="PR00032">
    <property type="entry name" value="HTHARAC"/>
</dbReference>
<evidence type="ECO:0000256" key="1">
    <source>
        <dbReference type="ARBA" id="ARBA00023015"/>
    </source>
</evidence>
<dbReference type="InterPro" id="IPR029062">
    <property type="entry name" value="Class_I_gatase-like"/>
</dbReference>
<dbReference type="Gene3D" id="1.10.10.60">
    <property type="entry name" value="Homeodomain-like"/>
    <property type="match status" value="2"/>
</dbReference>
<evidence type="ECO:0000259" key="4">
    <source>
        <dbReference type="PROSITE" id="PS01124"/>
    </source>
</evidence>